<dbReference type="AlphaFoldDB" id="A0A0C9R8H1"/>
<dbReference type="PROSITE" id="PS50076">
    <property type="entry name" value="DNAJ_2"/>
    <property type="match status" value="1"/>
</dbReference>
<evidence type="ECO:0000313" key="3">
    <source>
        <dbReference type="EMBL" id="JAG78934.1"/>
    </source>
</evidence>
<gene>
    <name evidence="3" type="primary">DNAJC28</name>
    <name evidence="3" type="ORF">g.65352</name>
</gene>
<dbReference type="PANTHER" id="PTHR39158:SF1">
    <property type="entry name" value="DNAJ HOMOLOG SUBFAMILY C MEMBER 28"/>
    <property type="match status" value="1"/>
</dbReference>
<accession>A0A0C9R8H1</accession>
<dbReference type="InterPro" id="IPR036869">
    <property type="entry name" value="J_dom_sf"/>
</dbReference>
<dbReference type="Pfam" id="PF00226">
    <property type="entry name" value="DnaJ"/>
    <property type="match status" value="1"/>
</dbReference>
<feature type="domain" description="J" evidence="2">
    <location>
        <begin position="46"/>
        <end position="102"/>
    </location>
</feature>
<evidence type="ECO:0000256" key="1">
    <source>
        <dbReference type="SAM" id="Coils"/>
    </source>
</evidence>
<dbReference type="SUPFAM" id="SSF46565">
    <property type="entry name" value="Chaperone J-domain"/>
    <property type="match status" value="1"/>
</dbReference>
<reference evidence="3" key="1">
    <citation type="submission" date="2015-01" db="EMBL/GenBank/DDBJ databases">
        <title>Transcriptome Assembly of Fopius arisanus.</title>
        <authorList>
            <person name="Geib S."/>
        </authorList>
    </citation>
    <scope>NUCLEOTIDE SEQUENCE</scope>
</reference>
<dbReference type="SMART" id="SM00271">
    <property type="entry name" value="DnaJ"/>
    <property type="match status" value="1"/>
</dbReference>
<dbReference type="Gene3D" id="1.10.287.110">
    <property type="entry name" value="DnaJ domain"/>
    <property type="match status" value="1"/>
</dbReference>
<keyword evidence="1" id="KW-0175">Coiled coil</keyword>
<name>A0A0C9R8H1_9HYME</name>
<dbReference type="CDD" id="cd06257">
    <property type="entry name" value="DnaJ"/>
    <property type="match status" value="1"/>
</dbReference>
<dbReference type="PRINTS" id="PR00625">
    <property type="entry name" value="JDOMAIN"/>
</dbReference>
<dbReference type="EMBL" id="GBYB01009167">
    <property type="protein sequence ID" value="JAG78934.1"/>
    <property type="molecule type" value="Transcribed_RNA"/>
</dbReference>
<dbReference type="Pfam" id="PF09350">
    <property type="entry name" value="DJC28_CD"/>
    <property type="match status" value="1"/>
</dbReference>
<feature type="coiled-coil region" evidence="1">
    <location>
        <begin position="253"/>
        <end position="311"/>
    </location>
</feature>
<protein>
    <submittedName>
        <fullName evidence="3">DNAJC28 protein</fullName>
    </submittedName>
</protein>
<organism evidence="3">
    <name type="scientific">Fopius arisanus</name>
    <dbReference type="NCBI Taxonomy" id="64838"/>
    <lineage>
        <taxon>Eukaryota</taxon>
        <taxon>Metazoa</taxon>
        <taxon>Ecdysozoa</taxon>
        <taxon>Arthropoda</taxon>
        <taxon>Hexapoda</taxon>
        <taxon>Insecta</taxon>
        <taxon>Pterygota</taxon>
        <taxon>Neoptera</taxon>
        <taxon>Endopterygota</taxon>
        <taxon>Hymenoptera</taxon>
        <taxon>Apocrita</taxon>
        <taxon>Ichneumonoidea</taxon>
        <taxon>Braconidae</taxon>
        <taxon>Opiinae</taxon>
        <taxon>Fopius</taxon>
    </lineage>
</organism>
<dbReference type="InterPro" id="IPR018961">
    <property type="entry name" value="DnaJ_homolog_subfam-C_membr-28"/>
</dbReference>
<dbReference type="PANTHER" id="PTHR39158">
    <property type="entry name" value="OS08G0560600 PROTEIN"/>
    <property type="match status" value="1"/>
</dbReference>
<sequence length="369" mass="42377">MLSGVCSCVLPGGGIRCLLCPGVFRGYGKPLEMMGVRHKHRSALRKSYQTLGVTEDCEDEDLRLAFVHLAKQYHPDSGSSTADAGRFSEVEGAYRMIQKQRNLEKERGELLPDVEEFDIQHTAPQHRHFLTYDTGRGTLSQRQRRFTVERAQKAVENVMEHRLKKIQASERNTLVGKDKTRARDIKTRFGIDRLVEDYIQEAMNRGEFSHLSGMGKPLKDRSSSQNPHVDFVTHKLNEILIDNGFTPEWIQLSKEIREESKDLQEHMNRTRETLGDLPFALEDLKTWGETLASAEVTVKRINNKINKYNLLVPILQKQMVQVNLKYLEEKALQRPANSRIKTPVVRSEKPEEVSSIFDFLIASFDSRKN</sequence>
<dbReference type="InterPro" id="IPR052573">
    <property type="entry name" value="DnaJ_C_subfamily_28"/>
</dbReference>
<evidence type="ECO:0000259" key="2">
    <source>
        <dbReference type="PROSITE" id="PS50076"/>
    </source>
</evidence>
<proteinExistence type="predicted"/>
<dbReference type="InterPro" id="IPR001623">
    <property type="entry name" value="DnaJ_domain"/>
</dbReference>